<keyword evidence="1" id="KW-0472">Membrane</keyword>
<dbReference type="EMBL" id="ML742125">
    <property type="protein sequence ID" value="KAE8149374.1"/>
    <property type="molecule type" value="Genomic_DNA"/>
</dbReference>
<sequence>MIITISNDLGFCSVLWIRDPAYIAWYNFCFGFLSFPFFFCFLFWWRVDRKINISRSGLMRPMIKVDNL</sequence>
<reference evidence="2 3" key="1">
    <citation type="submission" date="2019-04" db="EMBL/GenBank/DDBJ databases">
        <title>Friends and foes A comparative genomics study of 23 Aspergillus species from section Flavi.</title>
        <authorList>
            <consortium name="DOE Joint Genome Institute"/>
            <person name="Kjaerbolling I."/>
            <person name="Vesth T."/>
            <person name="Frisvad J.C."/>
            <person name="Nybo J.L."/>
            <person name="Theobald S."/>
            <person name="Kildgaard S."/>
            <person name="Isbrandt T."/>
            <person name="Kuo A."/>
            <person name="Sato A."/>
            <person name="Lyhne E.K."/>
            <person name="Kogle M.E."/>
            <person name="Wiebenga A."/>
            <person name="Kun R.S."/>
            <person name="Lubbers R.J."/>
            <person name="Makela M.R."/>
            <person name="Barry K."/>
            <person name="Chovatia M."/>
            <person name="Clum A."/>
            <person name="Daum C."/>
            <person name="Haridas S."/>
            <person name="He G."/>
            <person name="LaButti K."/>
            <person name="Lipzen A."/>
            <person name="Mondo S."/>
            <person name="Riley R."/>
            <person name="Salamov A."/>
            <person name="Simmons B.A."/>
            <person name="Magnuson J.K."/>
            <person name="Henrissat B."/>
            <person name="Mortensen U.H."/>
            <person name="Larsen T.O."/>
            <person name="Devries R.P."/>
            <person name="Grigoriev I.V."/>
            <person name="Machida M."/>
            <person name="Baker S.E."/>
            <person name="Andersen M.R."/>
        </authorList>
    </citation>
    <scope>NUCLEOTIDE SEQUENCE [LARGE SCALE GENOMIC DNA]</scope>
    <source>
        <strain evidence="2 3">IBT 18842</strain>
    </source>
</reference>
<evidence type="ECO:0000313" key="2">
    <source>
        <dbReference type="EMBL" id="KAE8149374.1"/>
    </source>
</evidence>
<accession>A0A5N6TSV0</accession>
<evidence type="ECO:0000313" key="3">
    <source>
        <dbReference type="Proteomes" id="UP000325780"/>
    </source>
</evidence>
<organism evidence="2 3">
    <name type="scientific">Aspergillus avenaceus</name>
    <dbReference type="NCBI Taxonomy" id="36643"/>
    <lineage>
        <taxon>Eukaryota</taxon>
        <taxon>Fungi</taxon>
        <taxon>Dikarya</taxon>
        <taxon>Ascomycota</taxon>
        <taxon>Pezizomycotina</taxon>
        <taxon>Eurotiomycetes</taxon>
        <taxon>Eurotiomycetidae</taxon>
        <taxon>Eurotiales</taxon>
        <taxon>Aspergillaceae</taxon>
        <taxon>Aspergillus</taxon>
        <taxon>Aspergillus subgen. Circumdati</taxon>
    </lineage>
</organism>
<gene>
    <name evidence="2" type="ORF">BDV25DRAFT_156478</name>
</gene>
<feature type="non-terminal residue" evidence="2">
    <location>
        <position position="68"/>
    </location>
</feature>
<dbReference type="AlphaFoldDB" id="A0A5N6TSV0"/>
<proteinExistence type="predicted"/>
<name>A0A5N6TSV0_ASPAV</name>
<keyword evidence="3" id="KW-1185">Reference proteome</keyword>
<keyword evidence="1" id="KW-1133">Transmembrane helix</keyword>
<dbReference type="Proteomes" id="UP000325780">
    <property type="component" value="Unassembled WGS sequence"/>
</dbReference>
<feature type="transmembrane region" description="Helical" evidence="1">
    <location>
        <begin position="23"/>
        <end position="45"/>
    </location>
</feature>
<keyword evidence="1" id="KW-0812">Transmembrane</keyword>
<protein>
    <submittedName>
        <fullName evidence="2">Uncharacterized protein</fullName>
    </submittedName>
</protein>
<evidence type="ECO:0000256" key="1">
    <source>
        <dbReference type="SAM" id="Phobius"/>
    </source>
</evidence>